<gene>
    <name evidence="3" type="ORF">PTSG_12676</name>
</gene>
<dbReference type="SUPFAM" id="SSF51735">
    <property type="entry name" value="NAD(P)-binding Rossmann-fold domains"/>
    <property type="match status" value="1"/>
</dbReference>
<dbReference type="GO" id="GO:0016616">
    <property type="term" value="F:oxidoreductase activity, acting on the CH-OH group of donors, NAD or NADP as acceptor"/>
    <property type="evidence" value="ECO:0007669"/>
    <property type="project" value="TreeGrafter"/>
</dbReference>
<reference evidence="3" key="1">
    <citation type="submission" date="2009-08" db="EMBL/GenBank/DDBJ databases">
        <title>Annotation of Salpingoeca rosetta.</title>
        <authorList>
            <consortium name="The Broad Institute Genome Sequencing Platform"/>
            <person name="Russ C."/>
            <person name="Cuomo C."/>
            <person name="Burger G."/>
            <person name="Gray M.W."/>
            <person name="Holland P.W.H."/>
            <person name="King N."/>
            <person name="Lang F.B.F."/>
            <person name="Roger A.J."/>
            <person name="Ruiz-Trillo I."/>
            <person name="Young S.K."/>
            <person name="Zeng Q."/>
            <person name="Gargeya S."/>
            <person name="Alvarado L."/>
            <person name="Berlin A."/>
            <person name="Chapman S.B."/>
            <person name="Chen Z."/>
            <person name="Freedman E."/>
            <person name="Gellesch M."/>
            <person name="Goldberg J."/>
            <person name="Griggs A."/>
            <person name="Gujja S."/>
            <person name="Heilman E."/>
            <person name="Heiman D."/>
            <person name="Howarth C."/>
            <person name="Mehta T."/>
            <person name="Neiman D."/>
            <person name="Pearson M."/>
            <person name="Roberts A."/>
            <person name="Saif S."/>
            <person name="Shea T."/>
            <person name="Shenoy N."/>
            <person name="Sisk P."/>
            <person name="Stolte C."/>
            <person name="Sykes S."/>
            <person name="White J."/>
            <person name="Yandava C."/>
            <person name="Haas B."/>
            <person name="Nusbaum C."/>
            <person name="Birren B."/>
        </authorList>
    </citation>
    <scope>NUCLEOTIDE SEQUENCE [LARGE SCALE GENOMIC DNA]</scope>
    <source>
        <strain evidence="3">ATCC 50818</strain>
    </source>
</reference>
<keyword evidence="1" id="KW-0560">Oxidoreductase</keyword>
<dbReference type="AlphaFoldDB" id="F2UHW3"/>
<dbReference type="OMA" id="QGQMKEK"/>
<dbReference type="STRING" id="946362.F2UHW3"/>
<keyword evidence="4" id="KW-1185">Reference proteome</keyword>
<organism evidence="4">
    <name type="scientific">Salpingoeca rosetta (strain ATCC 50818 / BSB-021)</name>
    <dbReference type="NCBI Taxonomy" id="946362"/>
    <lineage>
        <taxon>Eukaryota</taxon>
        <taxon>Choanoflagellata</taxon>
        <taxon>Craspedida</taxon>
        <taxon>Salpingoecidae</taxon>
        <taxon>Salpingoeca</taxon>
    </lineage>
</organism>
<dbReference type="RefSeq" id="XP_004991084.1">
    <property type="nucleotide sequence ID" value="XM_004991027.1"/>
</dbReference>
<dbReference type="eggNOG" id="KOG1502">
    <property type="taxonomic scope" value="Eukaryota"/>
</dbReference>
<evidence type="ECO:0000259" key="2">
    <source>
        <dbReference type="Pfam" id="PF01370"/>
    </source>
</evidence>
<dbReference type="Proteomes" id="UP000007799">
    <property type="component" value="Unassembled WGS sequence"/>
</dbReference>
<evidence type="ECO:0000256" key="1">
    <source>
        <dbReference type="ARBA" id="ARBA00023002"/>
    </source>
</evidence>
<accession>F2UHW3</accession>
<dbReference type="InParanoid" id="F2UHW3"/>
<protein>
    <recommendedName>
        <fullName evidence="2">NAD-dependent epimerase/dehydratase domain-containing protein</fullName>
    </recommendedName>
</protein>
<dbReference type="PANTHER" id="PTHR10366">
    <property type="entry name" value="NAD DEPENDENT EPIMERASE/DEHYDRATASE"/>
    <property type="match status" value="1"/>
</dbReference>
<dbReference type="InterPro" id="IPR036291">
    <property type="entry name" value="NAD(P)-bd_dom_sf"/>
</dbReference>
<dbReference type="Pfam" id="PF01370">
    <property type="entry name" value="Epimerase"/>
    <property type="match status" value="1"/>
</dbReference>
<dbReference type="OrthoDB" id="2735536at2759"/>
<dbReference type="EMBL" id="GL832975">
    <property type="protein sequence ID" value="EGD76712.1"/>
    <property type="molecule type" value="Genomic_DNA"/>
</dbReference>
<dbReference type="KEGG" id="sre:PTSG_12676"/>
<dbReference type="InterPro" id="IPR050425">
    <property type="entry name" value="NAD(P)_dehydrat-like"/>
</dbReference>
<dbReference type="GeneID" id="16071646"/>
<name>F2UHW3_SALR5</name>
<evidence type="ECO:0000313" key="4">
    <source>
        <dbReference type="Proteomes" id="UP000007799"/>
    </source>
</evidence>
<dbReference type="Gene3D" id="3.40.50.720">
    <property type="entry name" value="NAD(P)-binding Rossmann-like Domain"/>
    <property type="match status" value="1"/>
</dbReference>
<dbReference type="CDD" id="cd05227">
    <property type="entry name" value="AR_SDR_e"/>
    <property type="match status" value="1"/>
</dbReference>
<dbReference type="PANTHER" id="PTHR10366:SF812">
    <property type="entry name" value="VPS9 DOMAIN-CONTAINING PROTEIN"/>
    <property type="match status" value="1"/>
</dbReference>
<dbReference type="InterPro" id="IPR001509">
    <property type="entry name" value="Epimerase_deHydtase"/>
</dbReference>
<sequence>MAERVCVTGASGYIATHIVQQLLEAGYHVRGTVRDPSNEAKTKVLMAIAEKAQAADRLELVKADLLDEGSFDEAVKGCKYVLHTASPFQLQARGSPEEYFVIPAVKGTENVLNAVAKADSVERVVLTSSCAAVEGYADDKDTPFTEDDWNRTSTLSDGAYSLSKRRAEEAAWKMAEQQDKYTLVTINPAFVMGPTLTGRNDTASVEFLKVRLVVGVDGVDTHCLVDVRDVALAHIKAMTSPKAQGRYICSAKSMSVLEIAAAISAKYPNYRVPTRKVPKFLLYLFGPFQGLSWSFISHNVGVPLEFDNSKIKRDLDFEFRDVDTSLVEMVDSMVQHGLIPDRR</sequence>
<evidence type="ECO:0000313" key="3">
    <source>
        <dbReference type="EMBL" id="EGD76712.1"/>
    </source>
</evidence>
<proteinExistence type="predicted"/>
<dbReference type="FunFam" id="3.40.50.720:FF:000336">
    <property type="entry name" value="Aldehyde reductase"/>
    <property type="match status" value="1"/>
</dbReference>
<feature type="domain" description="NAD-dependent epimerase/dehydratase" evidence="2">
    <location>
        <begin position="5"/>
        <end position="244"/>
    </location>
</feature>